<gene>
    <name evidence="4" type="ORF">QQS21_011087</name>
</gene>
<evidence type="ECO:0000256" key="2">
    <source>
        <dbReference type="SAM" id="Phobius"/>
    </source>
</evidence>
<name>A0AAJ0FNV5_9HYPO</name>
<dbReference type="InterPro" id="IPR005097">
    <property type="entry name" value="Sacchrp_dh_NADP-bd"/>
</dbReference>
<accession>A0AAJ0FNV5</accession>
<proteinExistence type="inferred from homology"/>
<evidence type="ECO:0000313" key="5">
    <source>
        <dbReference type="Proteomes" id="UP001251528"/>
    </source>
</evidence>
<dbReference type="Pfam" id="PF03435">
    <property type="entry name" value="Sacchrp_dh_NADP"/>
    <property type="match status" value="1"/>
</dbReference>
<keyword evidence="2" id="KW-1133">Transmembrane helix</keyword>
<evidence type="ECO:0000259" key="3">
    <source>
        <dbReference type="Pfam" id="PF03435"/>
    </source>
</evidence>
<evidence type="ECO:0000256" key="1">
    <source>
        <dbReference type="ARBA" id="ARBA00038048"/>
    </source>
</evidence>
<comment type="caution">
    <text evidence="4">The sequence shown here is derived from an EMBL/GenBank/DDBJ whole genome shotgun (WGS) entry which is preliminary data.</text>
</comment>
<keyword evidence="5" id="KW-1185">Reference proteome</keyword>
<dbReference type="PANTHER" id="PTHR12286:SF5">
    <property type="entry name" value="SACCHAROPINE DEHYDROGENASE-LIKE OXIDOREDUCTASE"/>
    <property type="match status" value="1"/>
</dbReference>
<feature type="transmembrane region" description="Helical" evidence="2">
    <location>
        <begin position="292"/>
        <end position="312"/>
    </location>
</feature>
<evidence type="ECO:0000313" key="4">
    <source>
        <dbReference type="EMBL" id="KAK2591222.1"/>
    </source>
</evidence>
<protein>
    <recommendedName>
        <fullName evidence="3">Saccharopine dehydrogenase NADP binding domain-containing protein</fullName>
    </recommendedName>
</protein>
<keyword evidence="2" id="KW-0472">Membrane</keyword>
<comment type="similarity">
    <text evidence="1">Belongs to the saccharopine dehydrogenase family.</text>
</comment>
<dbReference type="EMBL" id="JASWJB010000353">
    <property type="protein sequence ID" value="KAK2591222.1"/>
    <property type="molecule type" value="Genomic_DNA"/>
</dbReference>
<dbReference type="InterPro" id="IPR036291">
    <property type="entry name" value="NAD(P)-bd_dom_sf"/>
</dbReference>
<dbReference type="SUPFAM" id="SSF51735">
    <property type="entry name" value="NAD(P)-binding Rossmann-fold domains"/>
    <property type="match status" value="1"/>
</dbReference>
<dbReference type="GO" id="GO:0005886">
    <property type="term" value="C:plasma membrane"/>
    <property type="evidence" value="ECO:0007669"/>
    <property type="project" value="TreeGrafter"/>
</dbReference>
<dbReference type="GO" id="GO:0005739">
    <property type="term" value="C:mitochondrion"/>
    <property type="evidence" value="ECO:0007669"/>
    <property type="project" value="TreeGrafter"/>
</dbReference>
<dbReference type="Proteomes" id="UP001251528">
    <property type="component" value="Unassembled WGS sequence"/>
</dbReference>
<dbReference type="PANTHER" id="PTHR12286">
    <property type="entry name" value="SACCHAROPINE DEHYDROGENASE-LIKE OXIDOREDUCTASE"/>
    <property type="match status" value="1"/>
</dbReference>
<keyword evidence="2" id="KW-0812">Transmembrane</keyword>
<organism evidence="4 5">
    <name type="scientific">Conoideocrella luteorostrata</name>
    <dbReference type="NCBI Taxonomy" id="1105319"/>
    <lineage>
        <taxon>Eukaryota</taxon>
        <taxon>Fungi</taxon>
        <taxon>Dikarya</taxon>
        <taxon>Ascomycota</taxon>
        <taxon>Pezizomycotina</taxon>
        <taxon>Sordariomycetes</taxon>
        <taxon>Hypocreomycetidae</taxon>
        <taxon>Hypocreales</taxon>
        <taxon>Clavicipitaceae</taxon>
        <taxon>Conoideocrella</taxon>
    </lineage>
</organism>
<dbReference type="AlphaFoldDB" id="A0AAJ0FNV5"/>
<reference evidence="4" key="1">
    <citation type="submission" date="2023-06" db="EMBL/GenBank/DDBJ databases">
        <title>Conoideocrella luteorostrata (Hypocreales: Clavicipitaceae), a potential biocontrol fungus for elongate hemlock scale in United States Christmas tree production areas.</title>
        <authorList>
            <person name="Barrett H."/>
            <person name="Lovett B."/>
            <person name="Macias A.M."/>
            <person name="Stajich J.E."/>
            <person name="Kasson M.T."/>
        </authorList>
    </citation>
    <scope>NUCLEOTIDE SEQUENCE</scope>
    <source>
        <strain evidence="4">ARSEF 14590</strain>
    </source>
</reference>
<feature type="domain" description="Saccharopine dehydrogenase NADP binding" evidence="3">
    <location>
        <begin position="13"/>
        <end position="141"/>
    </location>
</feature>
<sequence length="423" mass="46637">MATRKHERQYDLIVFGATGYTGRLTTEHIAINFPTNLKWAVAGRSESKLQAVVADCQKFNADRSPPSIELADVSDETELRSLVKKAFVAITTVGPYCLYGEPIFKLCAETGTHYLDCTGEVPWVARMIKKYEGTAKKTGAIMLPQAGVESAPPDLVTWSMAQHLRKDLNAHTKDAVVSIHNLTSKPSGGTLATVLVHFEHFPLKEVVQATKPYATSPIPHTSGARPQRSLLQRILGVTSLPNLGLVTTSIAGTTDQAVVTRTWGLLHEIPSRRDEFYGPKFTWAEYFKARNWLHGIAVHFALALGGFFLVFVPPFRSLVRRFVYQPGEGVSREDMAKEEVEYRGTASPDIESNPTNKQALCRAWFHGSMYALTGIFLAEGALAILEDDLQLGGGSYTPACLGQSYVDRLHRAGFKIDVKTIQD</sequence>
<dbReference type="GO" id="GO:0009247">
    <property type="term" value="P:glycolipid biosynthetic process"/>
    <property type="evidence" value="ECO:0007669"/>
    <property type="project" value="TreeGrafter"/>
</dbReference>
<dbReference type="Gene3D" id="3.40.50.720">
    <property type="entry name" value="NAD(P)-binding Rossmann-like Domain"/>
    <property type="match status" value="1"/>
</dbReference>
<dbReference type="GO" id="GO:0005811">
    <property type="term" value="C:lipid droplet"/>
    <property type="evidence" value="ECO:0007669"/>
    <property type="project" value="TreeGrafter"/>
</dbReference>
<dbReference type="InterPro" id="IPR051276">
    <property type="entry name" value="Saccharopine_DH-like_oxidrdct"/>
</dbReference>